<dbReference type="GO" id="GO:0030288">
    <property type="term" value="C:outer membrane-bounded periplasmic space"/>
    <property type="evidence" value="ECO:0007669"/>
    <property type="project" value="TreeGrafter"/>
</dbReference>
<dbReference type="EMBL" id="MLHJ01000062">
    <property type="protein sequence ID" value="OOF42335.1"/>
    <property type="molecule type" value="Genomic_DNA"/>
</dbReference>
<dbReference type="InterPro" id="IPR000560">
    <property type="entry name" value="His_Pase_clade-2"/>
</dbReference>
<evidence type="ECO:0000256" key="1">
    <source>
        <dbReference type="ARBA" id="ARBA00005375"/>
    </source>
</evidence>
<evidence type="ECO:0000256" key="2">
    <source>
        <dbReference type="SAM" id="SignalP"/>
    </source>
</evidence>
<dbReference type="OrthoDB" id="395886at2"/>
<dbReference type="RefSeq" id="WP_077416693.1">
    <property type="nucleotide sequence ID" value="NZ_MLHJ01000062.1"/>
</dbReference>
<dbReference type="AlphaFoldDB" id="A0A1V3ILF3"/>
<dbReference type="InterPro" id="IPR029033">
    <property type="entry name" value="His_PPase_superfam"/>
</dbReference>
<keyword evidence="2" id="KW-0732">Signal</keyword>
<evidence type="ECO:0000313" key="3">
    <source>
        <dbReference type="EMBL" id="OOF42335.1"/>
    </source>
</evidence>
<gene>
    <name evidence="3" type="ORF">BKK50_06950</name>
</gene>
<reference evidence="3 4" key="1">
    <citation type="submission" date="2016-10" db="EMBL/GenBank/DDBJ databases">
        <title>Rodentibacter gen. nov. and new species.</title>
        <authorList>
            <person name="Christensen H."/>
        </authorList>
    </citation>
    <scope>NUCLEOTIDE SEQUENCE [LARGE SCALE GENOMIC DNA]</scope>
    <source>
        <strain evidence="3 4">CCUG17206</strain>
    </source>
</reference>
<dbReference type="InterPro" id="IPR050645">
    <property type="entry name" value="Histidine_acid_phosphatase"/>
</dbReference>
<proteinExistence type="inferred from homology"/>
<comment type="similarity">
    <text evidence="1">Belongs to the histidine acid phosphatase family.</text>
</comment>
<dbReference type="CDD" id="cd07061">
    <property type="entry name" value="HP_HAP_like"/>
    <property type="match status" value="1"/>
</dbReference>
<feature type="chain" id="PRO_5012527900" description="Glucose-1-phosphatase" evidence="2">
    <location>
        <begin position="20"/>
        <end position="414"/>
    </location>
</feature>
<dbReference type="Gene3D" id="3.40.50.1240">
    <property type="entry name" value="Phosphoglycerate mutase-like"/>
    <property type="match status" value="2"/>
</dbReference>
<sequence length="414" mass="46778">MKKSCLFLLCAMSFLSNHAIGSIHTTPTTDYQLEKVFIFSRHGVRTPIIKSDSQLTQVTPYQWTAWQEAPGELMSKGADLEVKFGRYIRDYLNQQGLTKINQCLPPEQVLIYTNSLQRTLATGQALTLGLFPGCGIQLVNNVALGTMDPVFNPIVRNDSQTFKQEAISRIPLKQTHQKLQTAYQVLGEVIDYAQSPHCQGKTDCAFFSKEGTLKIEKGKEVGVSGSLRLGKTIVDNLLIELYANPLSSKILSRLTSEKWEIINQIKNEYFTVLRGEKFIASHLAQSLATFMQQELNNSQRTMSLLVGHDTNIITLLGALGVKSYRLPNQYESTPIGGKVFFEIWRDKKNNTKWVNTQYVYQSIEQIQQDQALTLTTPPQSVQLHFEQCKENELGFCAYSDIETKLTEIINQSFD</sequence>
<feature type="signal peptide" evidence="2">
    <location>
        <begin position="1"/>
        <end position="19"/>
    </location>
</feature>
<dbReference type="Proteomes" id="UP000189433">
    <property type="component" value="Unassembled WGS sequence"/>
</dbReference>
<protein>
    <recommendedName>
        <fullName evidence="5">Glucose-1-phosphatase</fullName>
    </recommendedName>
</protein>
<organism evidence="3 4">
    <name type="scientific">Rodentibacter rarus</name>
    <dbReference type="NCBI Taxonomy" id="1908260"/>
    <lineage>
        <taxon>Bacteria</taxon>
        <taxon>Pseudomonadati</taxon>
        <taxon>Pseudomonadota</taxon>
        <taxon>Gammaproteobacteria</taxon>
        <taxon>Pasteurellales</taxon>
        <taxon>Pasteurellaceae</taxon>
        <taxon>Rodentibacter</taxon>
    </lineage>
</organism>
<evidence type="ECO:0000313" key="4">
    <source>
        <dbReference type="Proteomes" id="UP000189433"/>
    </source>
</evidence>
<evidence type="ECO:0008006" key="5">
    <source>
        <dbReference type="Google" id="ProtNLM"/>
    </source>
</evidence>
<name>A0A1V3ILF3_9PAST</name>
<dbReference type="Pfam" id="PF00328">
    <property type="entry name" value="His_Phos_2"/>
    <property type="match status" value="2"/>
</dbReference>
<accession>A0A1V3ILF3</accession>
<dbReference type="SUPFAM" id="SSF53254">
    <property type="entry name" value="Phosphoglycerate mutase-like"/>
    <property type="match status" value="1"/>
</dbReference>
<dbReference type="GO" id="GO:0050308">
    <property type="term" value="F:sugar-phosphatase activity"/>
    <property type="evidence" value="ECO:0007669"/>
    <property type="project" value="TreeGrafter"/>
</dbReference>
<comment type="caution">
    <text evidence="3">The sequence shown here is derived from an EMBL/GenBank/DDBJ whole genome shotgun (WGS) entry which is preliminary data.</text>
</comment>
<keyword evidence="4" id="KW-1185">Reference proteome</keyword>
<dbReference type="PANTHER" id="PTHR11567">
    <property type="entry name" value="ACID PHOSPHATASE-RELATED"/>
    <property type="match status" value="1"/>
</dbReference>
<dbReference type="STRING" id="1908260.BKK50_06950"/>
<dbReference type="PANTHER" id="PTHR11567:SF135">
    <property type="entry name" value="GLUCOSE-1-PHOSPHATASE"/>
    <property type="match status" value="1"/>
</dbReference>